<evidence type="ECO:0000313" key="2">
    <source>
        <dbReference type="Proteomes" id="UP001321481"/>
    </source>
</evidence>
<gene>
    <name evidence="1" type="ORF">QNI14_12915</name>
</gene>
<accession>A0ABT6ZHX7</accession>
<organism evidence="1 2">
    <name type="scientific">Microbacterium dauci</name>
    <dbReference type="NCBI Taxonomy" id="3048008"/>
    <lineage>
        <taxon>Bacteria</taxon>
        <taxon>Bacillati</taxon>
        <taxon>Actinomycetota</taxon>
        <taxon>Actinomycetes</taxon>
        <taxon>Micrococcales</taxon>
        <taxon>Microbacteriaceae</taxon>
        <taxon>Microbacterium</taxon>
    </lineage>
</organism>
<comment type="caution">
    <text evidence="1">The sequence shown here is derived from an EMBL/GenBank/DDBJ whole genome shotgun (WGS) entry which is preliminary data.</text>
</comment>
<reference evidence="1 2" key="1">
    <citation type="submission" date="2023-05" db="EMBL/GenBank/DDBJ databases">
        <title>Microbacterium dauci sp.nov., Isolated from Carrot Rhizosphere Soil.</title>
        <authorList>
            <person name="Xiao Z."/>
            <person name="Zheng J."/>
        </authorList>
    </citation>
    <scope>NUCLEOTIDE SEQUENCE [LARGE SCALE GENOMIC DNA]</scope>
    <source>
        <strain evidence="1 2">LX3-4</strain>
    </source>
</reference>
<dbReference type="EMBL" id="JASJND010000007">
    <property type="protein sequence ID" value="MDJ1115350.1"/>
    <property type="molecule type" value="Genomic_DNA"/>
</dbReference>
<dbReference type="Gene3D" id="2.60.120.560">
    <property type="entry name" value="Exo-inulinase, domain 1"/>
    <property type="match status" value="1"/>
</dbReference>
<dbReference type="RefSeq" id="WP_283717027.1">
    <property type="nucleotide sequence ID" value="NZ_JASJND010000007.1"/>
</dbReference>
<sequence length="209" mass="21722">MADPVRIFRLPGAPAPGSMLPLLETYGYDDSFDRTNTAAGLGTTPDGKPWVPWRGTWAINNGSAIVAAASGTQLQLAVVDTLTPDGDFELVYANRDGVDTGGGLLFRGVDADNHLFVNSSGGGGLIRLWKRVAGVATAIATAEVGPIPNQVPLRVRAVGDSLQVYLGNTRIINAVDATFVDATFAGIMAAAAAAGTRIMDSRCTYLEAA</sequence>
<proteinExistence type="predicted"/>
<dbReference type="Proteomes" id="UP001321481">
    <property type="component" value="Unassembled WGS sequence"/>
</dbReference>
<protein>
    <submittedName>
        <fullName evidence="1">Uncharacterized protein</fullName>
    </submittedName>
</protein>
<keyword evidence="2" id="KW-1185">Reference proteome</keyword>
<name>A0ABT6ZHX7_9MICO</name>
<evidence type="ECO:0000313" key="1">
    <source>
        <dbReference type="EMBL" id="MDJ1115350.1"/>
    </source>
</evidence>